<keyword evidence="3" id="KW-1185">Reference proteome</keyword>
<dbReference type="Pfam" id="PF20168">
    <property type="entry name" value="PDS5"/>
    <property type="match status" value="1"/>
</dbReference>
<comment type="caution">
    <text evidence="2">The sequence shown here is derived from an EMBL/GenBank/DDBJ whole genome shotgun (WGS) entry which is preliminary data.</text>
</comment>
<feature type="region of interest" description="Disordered" evidence="1">
    <location>
        <begin position="329"/>
        <end position="453"/>
    </location>
</feature>
<protein>
    <submittedName>
        <fullName evidence="2">Sister chromatid cohesion protein pds5</fullName>
    </submittedName>
</protein>
<sequence length="453" mass="51047">QSEWVVTYLVKRVVLAEPPSKTQLDSEWAPLHKLDALTQCKLAALKVLTSRLLGVPESANPQALAKPVYSLLLRLVNQEGELFPGEKAKTGRAQRSHLRLTAAKCLLKLATQDRYDALLSVTQVEQLGLLVQDTCFQVRFGYLTKLVAYLTQLRIPHRYLPAVFLVVFDPESEAKATVKTFVKRQLALPIIQDRFASLYEVMIARLLHLLAHHPDFRSDNNQVLHLFARYVEFYFELVATASNVSLIFHVVTQLKTVVDRTAQQQQMDNIYVLSDMAQYLIQEKCQSHQWSLPSYPGTVYPPSDLFDSLTDPDQLSRIAKRSFLPKDFTQQRATTVGQSQTGHSRVRKPVRSKTATSQRGRKTTSKAQGESDQDTGDEDHNHANDGPDKKNGATTAKGTPAKRKRTPGTPTRLTKESAKSPRTTAVPQRRNAPRGTRQTRSTSYRELTSEEEE</sequence>
<name>A0A9W8AKB2_9FUNG</name>
<evidence type="ECO:0000256" key="1">
    <source>
        <dbReference type="SAM" id="MobiDB-lite"/>
    </source>
</evidence>
<dbReference type="AlphaFoldDB" id="A0A9W8AKB2"/>
<evidence type="ECO:0000313" key="2">
    <source>
        <dbReference type="EMBL" id="KAJ1957264.1"/>
    </source>
</evidence>
<dbReference type="Proteomes" id="UP001150925">
    <property type="component" value="Unassembled WGS sequence"/>
</dbReference>
<evidence type="ECO:0000313" key="3">
    <source>
        <dbReference type="Proteomes" id="UP001150925"/>
    </source>
</evidence>
<feature type="non-terminal residue" evidence="2">
    <location>
        <position position="1"/>
    </location>
</feature>
<feature type="compositionally biased region" description="Basic and acidic residues" evidence="1">
    <location>
        <begin position="378"/>
        <end position="391"/>
    </location>
</feature>
<feature type="compositionally biased region" description="Polar residues" evidence="1">
    <location>
        <begin position="436"/>
        <end position="446"/>
    </location>
</feature>
<dbReference type="OrthoDB" id="200660at2759"/>
<dbReference type="EMBL" id="JANBPY010001979">
    <property type="protein sequence ID" value="KAJ1957264.1"/>
    <property type="molecule type" value="Genomic_DNA"/>
</dbReference>
<organism evidence="2 3">
    <name type="scientific">Dispira parvispora</name>
    <dbReference type="NCBI Taxonomy" id="1520584"/>
    <lineage>
        <taxon>Eukaryota</taxon>
        <taxon>Fungi</taxon>
        <taxon>Fungi incertae sedis</taxon>
        <taxon>Zoopagomycota</taxon>
        <taxon>Kickxellomycotina</taxon>
        <taxon>Dimargaritomycetes</taxon>
        <taxon>Dimargaritales</taxon>
        <taxon>Dimargaritaceae</taxon>
        <taxon>Dispira</taxon>
    </lineage>
</organism>
<feature type="compositionally biased region" description="Polar residues" evidence="1">
    <location>
        <begin position="329"/>
        <end position="343"/>
    </location>
</feature>
<proteinExistence type="predicted"/>
<accession>A0A9W8AKB2</accession>
<gene>
    <name evidence="2" type="primary">PDS5_2</name>
    <name evidence="2" type="ORF">IWQ62_005132</name>
</gene>
<reference evidence="2" key="1">
    <citation type="submission" date="2022-07" db="EMBL/GenBank/DDBJ databases">
        <title>Phylogenomic reconstructions and comparative analyses of Kickxellomycotina fungi.</title>
        <authorList>
            <person name="Reynolds N.K."/>
            <person name="Stajich J.E."/>
            <person name="Barry K."/>
            <person name="Grigoriev I.V."/>
            <person name="Crous P."/>
            <person name="Smith M.E."/>
        </authorList>
    </citation>
    <scope>NUCLEOTIDE SEQUENCE</scope>
    <source>
        <strain evidence="2">RSA 1196</strain>
    </source>
</reference>